<feature type="region of interest" description="Disordered" evidence="1">
    <location>
        <begin position="1"/>
        <end position="24"/>
    </location>
</feature>
<evidence type="ECO:0000313" key="3">
    <source>
        <dbReference type="Proteomes" id="UP000236569"/>
    </source>
</evidence>
<evidence type="ECO:0000256" key="1">
    <source>
        <dbReference type="SAM" id="MobiDB-lite"/>
    </source>
</evidence>
<sequence length="312" mass="34035">MLSTFQGTKPLAPPQGSATWGDNGRTVNWTLLPPGTYRTRITPAGDLHSPPRRRPNLYDLGLTVTNKGLGPDAFEVNDTLNTAAPLAPEAYTTRPATLHVAADVDHYRFTVSGQSAGDAPFGKFFRFRVASSDEPVAAQLFRQVGSGWTEVPLDGTAQDGFGVPGDGTYAVRVKGTRRTRYWFSAGYAVKKPQQPSLELIPELVALLPQRDPGPFTVLGDLHWGVFVREHERYAALDVVGGGLHAALLDRTGRVVAEGRALSEAREATERLPLTTLTPGEPYFLRLERRDLPPADVENALRPALSFSLNWQP</sequence>
<reference evidence="3" key="1">
    <citation type="submission" date="2018-01" db="EMBL/GenBank/DDBJ databases">
        <title>Draft Genome Sequence of the Radioresistant Bacterium Deinococcus aerius TR0125, Isolated from the Higher Atmosphere above Japan.</title>
        <authorList>
            <person name="Satoh K."/>
            <person name="Arai H."/>
            <person name="Sanzen T."/>
            <person name="Kawaguchi Y."/>
            <person name="Hayashi H."/>
            <person name="Yokobori S."/>
            <person name="Yamagishi A."/>
            <person name="Oono Y."/>
            <person name="Narumi I."/>
        </authorList>
    </citation>
    <scope>NUCLEOTIDE SEQUENCE [LARGE SCALE GENOMIC DNA]</scope>
    <source>
        <strain evidence="3">TR0125</strain>
    </source>
</reference>
<accession>A0A2I9DNI4</accession>
<dbReference type="Gene3D" id="2.60.120.380">
    <property type="match status" value="1"/>
</dbReference>
<comment type="caution">
    <text evidence="2">The sequence shown here is derived from an EMBL/GenBank/DDBJ whole genome shotgun (WGS) entry which is preliminary data.</text>
</comment>
<dbReference type="EMBL" id="BFAG01000025">
    <property type="protein sequence ID" value="GBF08178.1"/>
    <property type="molecule type" value="Genomic_DNA"/>
</dbReference>
<dbReference type="OrthoDB" id="27369at2"/>
<dbReference type="Proteomes" id="UP000236569">
    <property type="component" value="Unassembled WGS sequence"/>
</dbReference>
<proteinExistence type="predicted"/>
<protein>
    <submittedName>
        <fullName evidence="2">Uncharacterized protein</fullName>
    </submittedName>
</protein>
<keyword evidence="3" id="KW-1185">Reference proteome</keyword>
<dbReference type="RefSeq" id="WP_103131453.1">
    <property type="nucleotide sequence ID" value="NZ_BFAG01000025.1"/>
</dbReference>
<dbReference type="AlphaFoldDB" id="A0A2I9DNI4"/>
<gene>
    <name evidence="2" type="ORF">DAERI_250013</name>
</gene>
<organism evidence="2 3">
    <name type="scientific">Deinococcus aerius</name>
    <dbReference type="NCBI Taxonomy" id="200253"/>
    <lineage>
        <taxon>Bacteria</taxon>
        <taxon>Thermotogati</taxon>
        <taxon>Deinococcota</taxon>
        <taxon>Deinococci</taxon>
        <taxon>Deinococcales</taxon>
        <taxon>Deinococcaceae</taxon>
        <taxon>Deinococcus</taxon>
    </lineage>
</organism>
<evidence type="ECO:0000313" key="2">
    <source>
        <dbReference type="EMBL" id="GBF08178.1"/>
    </source>
</evidence>
<name>A0A2I9DNI4_9DEIO</name>